<evidence type="ECO:0000313" key="13">
    <source>
        <dbReference type="Proteomes" id="UP000373449"/>
    </source>
</evidence>
<evidence type="ECO:0000313" key="10">
    <source>
        <dbReference type="EMBL" id="PHI31102.1"/>
    </source>
</evidence>
<dbReference type="AlphaFoldDB" id="A0A2C6DS00"/>
<feature type="binding site" evidence="8">
    <location>
        <begin position="282"/>
        <end position="284"/>
    </location>
    <ligand>
        <name>ATP</name>
        <dbReference type="ChEBI" id="CHEBI:30616"/>
    </ligand>
</feature>
<feature type="binding site" evidence="8">
    <location>
        <position position="18"/>
    </location>
    <ligand>
        <name>ATP</name>
        <dbReference type="ChEBI" id="CHEBI:30616"/>
    </ligand>
</feature>
<evidence type="ECO:0000256" key="7">
    <source>
        <dbReference type="ARBA" id="ARBA00022842"/>
    </source>
</evidence>
<feature type="binding site" evidence="8">
    <location>
        <position position="11"/>
    </location>
    <ligand>
        <name>Mg(2+)</name>
        <dbReference type="ChEBI" id="CHEBI:18420"/>
    </ligand>
</feature>
<comment type="cofactor">
    <cofactor evidence="8">
        <name>Mg(2+)</name>
        <dbReference type="ChEBI" id="CHEBI:18420"/>
    </cofactor>
    <cofactor evidence="8">
        <name>Mn(2+)</name>
        <dbReference type="ChEBI" id="CHEBI:29035"/>
    </cofactor>
    <text evidence="8">Mg(2+). Can also accept Mn(2+).</text>
</comment>
<evidence type="ECO:0000313" key="11">
    <source>
        <dbReference type="EMBL" id="VFS51347.1"/>
    </source>
</evidence>
<evidence type="ECO:0000256" key="2">
    <source>
        <dbReference type="ARBA" id="ARBA00022679"/>
    </source>
</evidence>
<evidence type="ECO:0000313" key="12">
    <source>
        <dbReference type="Proteomes" id="UP000224974"/>
    </source>
</evidence>
<comment type="catalytic activity">
    <reaction evidence="8">
        <text>acetate + ATP = acetyl phosphate + ADP</text>
        <dbReference type="Rhea" id="RHEA:11352"/>
        <dbReference type="ChEBI" id="CHEBI:22191"/>
        <dbReference type="ChEBI" id="CHEBI:30089"/>
        <dbReference type="ChEBI" id="CHEBI:30616"/>
        <dbReference type="ChEBI" id="CHEBI:456216"/>
        <dbReference type="EC" id="2.7.2.1"/>
    </reaction>
</comment>
<dbReference type="SUPFAM" id="SSF53067">
    <property type="entry name" value="Actin-like ATPase domain"/>
    <property type="match status" value="2"/>
</dbReference>
<comment type="subcellular location">
    <subcellularLocation>
        <location evidence="8">Cytoplasm</location>
    </subcellularLocation>
</comment>
<dbReference type="NCBIfam" id="NF009045">
    <property type="entry name" value="PRK12379.1"/>
    <property type="match status" value="1"/>
</dbReference>
<dbReference type="Proteomes" id="UP000373449">
    <property type="component" value="Unassembled WGS sequence"/>
</dbReference>
<dbReference type="PRINTS" id="PR00471">
    <property type="entry name" value="ACETATEKNASE"/>
</dbReference>
<proteinExistence type="inferred from homology"/>
<dbReference type="InterPro" id="IPR004372">
    <property type="entry name" value="Ac/propionate_kinase"/>
</dbReference>
<comment type="pathway">
    <text evidence="8">Metabolic intermediate biosynthesis; acetyl-CoA biosynthesis; acetyl-CoA from acetate: step 1/2.</text>
</comment>
<dbReference type="RefSeq" id="WP_029095871.1">
    <property type="nucleotide sequence ID" value="NZ_CAADJA010000002.1"/>
</dbReference>
<dbReference type="UniPathway" id="UPA00340">
    <property type="reaction ID" value="UER00458"/>
</dbReference>
<dbReference type="PANTHER" id="PTHR21060:SF17">
    <property type="entry name" value="PROPIONATE KINASE"/>
    <property type="match status" value="1"/>
</dbReference>
<feature type="site" description="Transition state stabilizer" evidence="8">
    <location>
        <position position="179"/>
    </location>
</feature>
<dbReference type="GO" id="GO:0006083">
    <property type="term" value="P:acetate metabolic process"/>
    <property type="evidence" value="ECO:0007669"/>
    <property type="project" value="TreeGrafter"/>
</dbReference>
<dbReference type="OrthoDB" id="9802453at2"/>
<evidence type="ECO:0000256" key="6">
    <source>
        <dbReference type="ARBA" id="ARBA00022840"/>
    </source>
</evidence>
<feature type="binding site" evidence="8">
    <location>
        <begin position="330"/>
        <end position="334"/>
    </location>
    <ligand>
        <name>ATP</name>
        <dbReference type="ChEBI" id="CHEBI:30616"/>
    </ligand>
</feature>
<name>A0A2C6DS00_9GAMM</name>
<dbReference type="PIRSF" id="PIRSF000722">
    <property type="entry name" value="Acetate_prop_kin"/>
    <property type="match status" value="1"/>
</dbReference>
<dbReference type="GO" id="GO:0008776">
    <property type="term" value="F:acetate kinase activity"/>
    <property type="evidence" value="ECO:0007669"/>
    <property type="project" value="UniProtKB-UniRule"/>
</dbReference>
<keyword evidence="3 8" id="KW-0479">Metal-binding</keyword>
<dbReference type="PANTHER" id="PTHR21060">
    <property type="entry name" value="ACETATE KINASE"/>
    <property type="match status" value="1"/>
</dbReference>
<comment type="function">
    <text evidence="8">Catalyzes the formation of acetyl phosphate from acetate and ATP. Can also catalyze the reverse reaction.</text>
</comment>
<accession>A0A2C6DS00</accession>
<dbReference type="InterPro" id="IPR043129">
    <property type="entry name" value="ATPase_NBD"/>
</dbReference>
<evidence type="ECO:0000256" key="3">
    <source>
        <dbReference type="ARBA" id="ARBA00022723"/>
    </source>
</evidence>
<keyword evidence="5 8" id="KW-0418">Kinase</keyword>
<dbReference type="HAMAP" id="MF_00020">
    <property type="entry name" value="Acetate_kinase"/>
    <property type="match status" value="1"/>
</dbReference>
<dbReference type="GO" id="GO:0005524">
    <property type="term" value="F:ATP binding"/>
    <property type="evidence" value="ECO:0007669"/>
    <property type="project" value="UniProtKB-KW"/>
</dbReference>
<dbReference type="EC" id="2.7.2.1" evidence="8"/>
<evidence type="ECO:0000256" key="5">
    <source>
        <dbReference type="ARBA" id="ARBA00022777"/>
    </source>
</evidence>
<sequence length="399" mass="42968">MSFSPLILVINCGSSSLKFSILAVDNDRPVLSGIAERLGLDNAYISFKDSQDVKTGLALPQSSHKHALQLLIEQLDQRDITQHIVAVGHRVAHGGSKFKQSVMITPQVLDDIKSFSQLAPLHNPANAQGIEATLEVFPQLPQVAVFDTSYHQTLSAAAYTYAIPYEYQQDLQVRRYGFHGTSHRYVAESAVSLLGLDPNDHGILVAHLGNGSSVCAVNNGESVDTSMGMTPIEGLVMGTRGGDIDFGILTYLARCTGKSLDDLDEMMNKESGLLGISGVSSDCRTLQEERSKGHPRATLAIDVFVHRLARHLGGHMMSLSRLDAIVFTGGIGENSSLIRELTVKHLSVLGITLDADKNANTFGGKSGIISITKSPIIVVIPTNEEKMIALDVARLANIC</sequence>
<organism evidence="10 12">
    <name type="scientific">Budvicia aquatica</name>
    <dbReference type="NCBI Taxonomy" id="82979"/>
    <lineage>
        <taxon>Bacteria</taxon>
        <taxon>Pseudomonadati</taxon>
        <taxon>Pseudomonadota</taxon>
        <taxon>Gammaproteobacteria</taxon>
        <taxon>Enterobacterales</taxon>
        <taxon>Budviciaceae</taxon>
        <taxon>Budvicia</taxon>
    </lineage>
</organism>
<feature type="binding site" evidence="8">
    <location>
        <position position="90"/>
    </location>
    <ligand>
        <name>substrate</name>
    </ligand>
</feature>
<reference evidence="12" key="1">
    <citation type="submission" date="2017-09" db="EMBL/GenBank/DDBJ databases">
        <title>FDA dAtabase for Regulatory Grade micrObial Sequences (FDA-ARGOS): Supporting development and validation of Infectious Disease Dx tests.</title>
        <authorList>
            <person name="Minogue T."/>
            <person name="Wolcott M."/>
            <person name="Wasieloski L."/>
            <person name="Aguilar W."/>
            <person name="Moore D."/>
            <person name="Tallon L."/>
            <person name="Sadzewicz L."/>
            <person name="Ott S."/>
            <person name="Zhao X."/>
            <person name="Nagaraj S."/>
            <person name="Vavikolanu K."/>
            <person name="Aluvathingal J."/>
            <person name="Nadendla S."/>
            <person name="Sichtig H."/>
        </authorList>
    </citation>
    <scope>NUCLEOTIDE SEQUENCE [LARGE SCALE GENOMIC DNA]</scope>
    <source>
        <strain evidence="12">FDAARGOS_387</strain>
    </source>
</reference>
<evidence type="ECO:0000256" key="8">
    <source>
        <dbReference type="HAMAP-Rule" id="MF_00020"/>
    </source>
</evidence>
<dbReference type="PROSITE" id="PS01075">
    <property type="entry name" value="ACETATE_KINASE_1"/>
    <property type="match status" value="1"/>
</dbReference>
<keyword evidence="4 8" id="KW-0547">Nucleotide-binding</keyword>
<dbReference type="GO" id="GO:0000287">
    <property type="term" value="F:magnesium ion binding"/>
    <property type="evidence" value="ECO:0007669"/>
    <property type="project" value="UniProtKB-UniRule"/>
</dbReference>
<comment type="subunit">
    <text evidence="8">Homodimer.</text>
</comment>
<dbReference type="InterPro" id="IPR000890">
    <property type="entry name" value="Aliphatic_acid_kin_short-chain"/>
</dbReference>
<dbReference type="CDD" id="cd24010">
    <property type="entry name" value="ASKHA_NBD_AcK_PK"/>
    <property type="match status" value="1"/>
</dbReference>
<dbReference type="InterPro" id="IPR023865">
    <property type="entry name" value="Aliphatic_acid_kinase_CS"/>
</dbReference>
<comment type="similarity">
    <text evidence="1 8 9">Belongs to the acetokinase family.</text>
</comment>
<feature type="site" description="Transition state stabilizer" evidence="8">
    <location>
        <position position="240"/>
    </location>
</feature>
<dbReference type="EMBL" id="PDDX01000001">
    <property type="protein sequence ID" value="PHI31102.1"/>
    <property type="molecule type" value="Genomic_DNA"/>
</dbReference>
<dbReference type="GO" id="GO:0005829">
    <property type="term" value="C:cytosol"/>
    <property type="evidence" value="ECO:0007669"/>
    <property type="project" value="TreeGrafter"/>
</dbReference>
<reference evidence="10" key="2">
    <citation type="submission" date="2017-09" db="EMBL/GenBank/DDBJ databases">
        <title>FDA dAtabase for Regulatory Grade micrObial Sequences (FDA-ARGOS): Supporting development and validation of Infectious Disease Dx tests.</title>
        <authorList>
            <person name="Minogue T."/>
            <person name="Wolcott M."/>
            <person name="Wasieloski L."/>
            <person name="Aguilar W."/>
            <person name="Moore D."/>
            <person name="Tallon L.J."/>
            <person name="Sadzewicz L."/>
            <person name="Ott S."/>
            <person name="Zhao X."/>
            <person name="Nagaraj S."/>
            <person name="Vavikolanu K."/>
            <person name="Aluvathingal J."/>
            <person name="Nadendla S."/>
            <person name="Sichtig H."/>
        </authorList>
    </citation>
    <scope>NUCLEOTIDE SEQUENCE</scope>
    <source>
        <strain evidence="10">FDAARGOS_387</strain>
    </source>
</reference>
<evidence type="ECO:0000256" key="4">
    <source>
        <dbReference type="ARBA" id="ARBA00022741"/>
    </source>
</evidence>
<keyword evidence="8" id="KW-0963">Cytoplasm</keyword>
<dbReference type="PROSITE" id="PS01076">
    <property type="entry name" value="ACETATE_KINASE_2"/>
    <property type="match status" value="1"/>
</dbReference>
<keyword evidence="12" id="KW-1185">Reference proteome</keyword>
<feature type="binding site" evidence="8">
    <location>
        <position position="384"/>
    </location>
    <ligand>
        <name>Mg(2+)</name>
        <dbReference type="ChEBI" id="CHEBI:18420"/>
    </ligand>
</feature>
<dbReference type="EMBL" id="CAADJA010000002">
    <property type="protein sequence ID" value="VFS51347.1"/>
    <property type="molecule type" value="Genomic_DNA"/>
</dbReference>
<dbReference type="NCBIfam" id="TIGR00016">
    <property type="entry name" value="ackA"/>
    <property type="match status" value="1"/>
</dbReference>
<keyword evidence="7 8" id="KW-0460">Magnesium</keyword>
<dbReference type="STRING" id="1111728.GCA_000427805_04004"/>
<feature type="active site" description="Proton donor/acceptor" evidence="8">
    <location>
        <position position="147"/>
    </location>
</feature>
<dbReference type="Pfam" id="PF00871">
    <property type="entry name" value="Acetate_kinase"/>
    <property type="match status" value="1"/>
</dbReference>
<evidence type="ECO:0000256" key="9">
    <source>
        <dbReference type="RuleBase" id="RU003835"/>
    </source>
</evidence>
<gene>
    <name evidence="11" type="primary">tdcD</name>
    <name evidence="8" type="synonym">ackA</name>
    <name evidence="10" type="ORF">CRN84_18055</name>
    <name evidence="11" type="ORF">NCTC12282_04990</name>
</gene>
<keyword evidence="6 8" id="KW-0067">ATP-binding</keyword>
<feature type="binding site" evidence="8">
    <location>
        <begin position="207"/>
        <end position="211"/>
    </location>
    <ligand>
        <name>ATP</name>
        <dbReference type="ChEBI" id="CHEBI:30616"/>
    </ligand>
</feature>
<reference evidence="11 13" key="3">
    <citation type="submission" date="2019-03" db="EMBL/GenBank/DDBJ databases">
        <authorList>
            <consortium name="Pathogen Informatics"/>
        </authorList>
    </citation>
    <scope>NUCLEOTIDE SEQUENCE [LARGE SCALE GENOMIC DNA]</scope>
    <source>
        <strain evidence="11 13">NCTC12282</strain>
    </source>
</reference>
<dbReference type="GO" id="GO:0006085">
    <property type="term" value="P:acetyl-CoA biosynthetic process"/>
    <property type="evidence" value="ECO:0007669"/>
    <property type="project" value="UniProtKB-UniRule"/>
</dbReference>
<keyword evidence="2 8" id="KW-0808">Transferase</keyword>
<protein>
    <recommendedName>
        <fullName evidence="8">Acetate kinase</fullName>
        <ecNumber evidence="8">2.7.2.1</ecNumber>
    </recommendedName>
    <alternativeName>
        <fullName evidence="8">Acetokinase</fullName>
    </alternativeName>
</protein>
<evidence type="ECO:0000256" key="1">
    <source>
        <dbReference type="ARBA" id="ARBA00008748"/>
    </source>
</evidence>
<dbReference type="Proteomes" id="UP000224974">
    <property type="component" value="Unassembled WGS sequence"/>
</dbReference>
<dbReference type="Gene3D" id="3.30.420.40">
    <property type="match status" value="2"/>
</dbReference>